<dbReference type="GO" id="GO:0016020">
    <property type="term" value="C:membrane"/>
    <property type="evidence" value="ECO:0007669"/>
    <property type="project" value="UniProtKB-SubCell"/>
</dbReference>
<dbReference type="OrthoDB" id="6133115at2759"/>
<feature type="transmembrane region" description="Helical" evidence="6">
    <location>
        <begin position="105"/>
        <end position="122"/>
    </location>
</feature>
<dbReference type="SUPFAM" id="SSF103473">
    <property type="entry name" value="MFS general substrate transporter"/>
    <property type="match status" value="1"/>
</dbReference>
<name>A0A1V6T6N3_9EURO</name>
<comment type="caution">
    <text evidence="7">The sequence shown here is derived from an EMBL/GenBank/DDBJ whole genome shotgun (WGS) entry which is preliminary data.</text>
</comment>
<feature type="transmembrane region" description="Helical" evidence="6">
    <location>
        <begin position="129"/>
        <end position="147"/>
    </location>
</feature>
<evidence type="ECO:0000256" key="5">
    <source>
        <dbReference type="SAM" id="MobiDB-lite"/>
    </source>
</evidence>
<dbReference type="InterPro" id="IPR005829">
    <property type="entry name" value="Sugar_transporter_CS"/>
</dbReference>
<dbReference type="EMBL" id="MLKD01000011">
    <property type="protein sequence ID" value="OQE21972.1"/>
    <property type="molecule type" value="Genomic_DNA"/>
</dbReference>
<dbReference type="Proteomes" id="UP000191285">
    <property type="component" value="Unassembled WGS sequence"/>
</dbReference>
<dbReference type="InterPro" id="IPR050360">
    <property type="entry name" value="MFS_Sugar_Transporters"/>
</dbReference>
<evidence type="ECO:0000256" key="4">
    <source>
        <dbReference type="ARBA" id="ARBA00023136"/>
    </source>
</evidence>
<evidence type="ECO:0000256" key="2">
    <source>
        <dbReference type="ARBA" id="ARBA00022692"/>
    </source>
</evidence>
<evidence type="ECO:0000313" key="8">
    <source>
        <dbReference type="Proteomes" id="UP000191285"/>
    </source>
</evidence>
<sequence length="273" mass="30420">MEDTRDTQLIDGVEDWTQSWVGSDHELSGFIAIDSLTDEISYLWELRKFTVSNPSKYGNRKRTIIAICVGAFAQWNGIAVVSYFLTLVLDSVGITSSYTQTLINAFLQLFNFAAALMAAFLVDRLGRRTLFLWSGIGMLISYIVWTVCSALNTETGSKAAGYIVIVCVFIVFFHYDIAWTPLLLGYPTEIFPYSLRSKVLAVEMMSVYGSLVIASFCNPIVYFYFPETKGHTLEKIAVIFDGEADPRRGDSHEDEECVAEGKKSGGSSHVEVV</sequence>
<accession>A0A1V6T6N3</accession>
<evidence type="ECO:0000256" key="6">
    <source>
        <dbReference type="SAM" id="Phobius"/>
    </source>
</evidence>
<keyword evidence="8" id="KW-1185">Reference proteome</keyword>
<dbReference type="PROSITE" id="PS00216">
    <property type="entry name" value="SUGAR_TRANSPORT_1"/>
    <property type="match status" value="1"/>
</dbReference>
<reference evidence="8" key="1">
    <citation type="journal article" date="2017" name="Nat. Microbiol.">
        <title>Global analysis of biosynthetic gene clusters reveals vast potential of secondary metabolite production in Penicillium species.</title>
        <authorList>
            <person name="Nielsen J.C."/>
            <person name="Grijseels S."/>
            <person name="Prigent S."/>
            <person name="Ji B."/>
            <person name="Dainat J."/>
            <person name="Nielsen K.F."/>
            <person name="Frisvad J.C."/>
            <person name="Workman M."/>
            <person name="Nielsen J."/>
        </authorList>
    </citation>
    <scope>NUCLEOTIDE SEQUENCE [LARGE SCALE GENOMIC DNA]</scope>
    <source>
        <strain evidence="8">IBT 24891</strain>
    </source>
</reference>
<evidence type="ECO:0000256" key="3">
    <source>
        <dbReference type="ARBA" id="ARBA00022989"/>
    </source>
</evidence>
<feature type="transmembrane region" description="Helical" evidence="6">
    <location>
        <begin position="64"/>
        <end position="85"/>
    </location>
</feature>
<keyword evidence="4 6" id="KW-0472">Membrane</keyword>
<comment type="subcellular location">
    <subcellularLocation>
        <location evidence="1">Membrane</location>
        <topology evidence="1">Multi-pass membrane protein</topology>
    </subcellularLocation>
</comment>
<evidence type="ECO:0008006" key="9">
    <source>
        <dbReference type="Google" id="ProtNLM"/>
    </source>
</evidence>
<dbReference type="GO" id="GO:0005351">
    <property type="term" value="F:carbohydrate:proton symporter activity"/>
    <property type="evidence" value="ECO:0007669"/>
    <property type="project" value="TreeGrafter"/>
</dbReference>
<dbReference type="PANTHER" id="PTHR48022">
    <property type="entry name" value="PLASTIDIC GLUCOSE TRANSPORTER 4"/>
    <property type="match status" value="1"/>
</dbReference>
<dbReference type="Gene3D" id="1.20.1250.20">
    <property type="entry name" value="MFS general substrate transporter like domains"/>
    <property type="match status" value="1"/>
</dbReference>
<dbReference type="InterPro" id="IPR005828">
    <property type="entry name" value="MFS_sugar_transport-like"/>
</dbReference>
<keyword evidence="3 6" id="KW-1133">Transmembrane helix</keyword>
<dbReference type="PANTHER" id="PTHR48022:SF3">
    <property type="entry name" value="HEXOSE TRANSPORTER PROTEIN (AFU_ORTHOLOGUE AFUA_8G04480)-RELATED"/>
    <property type="match status" value="1"/>
</dbReference>
<feature type="transmembrane region" description="Helical" evidence="6">
    <location>
        <begin position="159"/>
        <end position="184"/>
    </location>
</feature>
<gene>
    <name evidence="7" type="ORF">PENSTE_c011G00342</name>
</gene>
<feature type="region of interest" description="Disordered" evidence="5">
    <location>
        <begin position="246"/>
        <end position="273"/>
    </location>
</feature>
<protein>
    <recommendedName>
        <fullName evidence="9">Major facilitator superfamily (MFS) profile domain-containing protein</fullName>
    </recommendedName>
</protein>
<evidence type="ECO:0000313" key="7">
    <source>
        <dbReference type="EMBL" id="OQE21972.1"/>
    </source>
</evidence>
<organism evidence="7 8">
    <name type="scientific">Penicillium steckii</name>
    <dbReference type="NCBI Taxonomy" id="303698"/>
    <lineage>
        <taxon>Eukaryota</taxon>
        <taxon>Fungi</taxon>
        <taxon>Dikarya</taxon>
        <taxon>Ascomycota</taxon>
        <taxon>Pezizomycotina</taxon>
        <taxon>Eurotiomycetes</taxon>
        <taxon>Eurotiomycetidae</taxon>
        <taxon>Eurotiales</taxon>
        <taxon>Aspergillaceae</taxon>
        <taxon>Penicillium</taxon>
    </lineage>
</organism>
<dbReference type="InterPro" id="IPR036259">
    <property type="entry name" value="MFS_trans_sf"/>
</dbReference>
<feature type="transmembrane region" description="Helical" evidence="6">
    <location>
        <begin position="205"/>
        <end position="225"/>
    </location>
</feature>
<keyword evidence="2 6" id="KW-0812">Transmembrane</keyword>
<dbReference type="AlphaFoldDB" id="A0A1V6T6N3"/>
<proteinExistence type="predicted"/>
<dbReference type="Pfam" id="PF00083">
    <property type="entry name" value="Sugar_tr"/>
    <property type="match status" value="1"/>
</dbReference>
<evidence type="ECO:0000256" key="1">
    <source>
        <dbReference type="ARBA" id="ARBA00004141"/>
    </source>
</evidence>